<feature type="region of interest" description="Disordered" evidence="4">
    <location>
        <begin position="733"/>
        <end position="793"/>
    </location>
</feature>
<dbReference type="FunFam" id="1.10.8.270:FF:000001">
    <property type="entry name" value="TBC1 domain family member 1"/>
    <property type="match status" value="1"/>
</dbReference>
<organism evidence="6">
    <name type="scientific">Absidia glauca</name>
    <name type="common">Pin mould</name>
    <dbReference type="NCBI Taxonomy" id="4829"/>
    <lineage>
        <taxon>Eukaryota</taxon>
        <taxon>Fungi</taxon>
        <taxon>Fungi incertae sedis</taxon>
        <taxon>Mucoromycota</taxon>
        <taxon>Mucoromycotina</taxon>
        <taxon>Mucoromycetes</taxon>
        <taxon>Mucorales</taxon>
        <taxon>Cunninghamellaceae</taxon>
        <taxon>Absidia</taxon>
    </lineage>
</organism>
<keyword evidence="1" id="KW-0343">GTPase activation</keyword>
<dbReference type="OMA" id="NMNGSEC"/>
<feature type="region of interest" description="Disordered" evidence="4">
    <location>
        <begin position="124"/>
        <end position="179"/>
    </location>
</feature>
<dbReference type="SUPFAM" id="SSF47923">
    <property type="entry name" value="Ypt/Rab-GAP domain of gyp1p"/>
    <property type="match status" value="2"/>
</dbReference>
<dbReference type="Gene3D" id="1.10.472.80">
    <property type="entry name" value="Ypt/Rab-GAP domain of gyp1p, domain 3"/>
    <property type="match status" value="1"/>
</dbReference>
<dbReference type="EMBL" id="LT551760">
    <property type="protein sequence ID" value="SAL97346.1"/>
    <property type="molecule type" value="Genomic_DNA"/>
</dbReference>
<feature type="region of interest" description="Disordered" evidence="4">
    <location>
        <begin position="813"/>
        <end position="863"/>
    </location>
</feature>
<evidence type="ECO:0000256" key="2">
    <source>
        <dbReference type="ARBA" id="ARBA00023054"/>
    </source>
</evidence>
<protein>
    <recommendedName>
        <fullName evidence="5">Rab-GAP TBC domain-containing protein</fullName>
    </recommendedName>
</protein>
<keyword evidence="2 3" id="KW-0175">Coiled coil</keyword>
<feature type="compositionally biased region" description="Basic and acidic residues" evidence="4">
    <location>
        <begin position="825"/>
        <end position="834"/>
    </location>
</feature>
<dbReference type="PROSITE" id="PS50086">
    <property type="entry name" value="TBC_RABGAP"/>
    <property type="match status" value="1"/>
</dbReference>
<evidence type="ECO:0000259" key="5">
    <source>
        <dbReference type="PROSITE" id="PS50086"/>
    </source>
</evidence>
<reference evidence="6" key="1">
    <citation type="submission" date="2016-04" db="EMBL/GenBank/DDBJ databases">
        <authorList>
            <person name="Evans L.H."/>
            <person name="Alamgir A."/>
            <person name="Owens N."/>
            <person name="Weber N.D."/>
            <person name="Virtaneva K."/>
            <person name="Barbian K."/>
            <person name="Babar A."/>
            <person name="Rosenke K."/>
        </authorList>
    </citation>
    <scope>NUCLEOTIDE SEQUENCE [LARGE SCALE GENOMIC DNA]</scope>
    <source>
        <strain evidence="6">CBS 101.48</strain>
    </source>
</reference>
<evidence type="ECO:0000256" key="3">
    <source>
        <dbReference type="SAM" id="Coils"/>
    </source>
</evidence>
<evidence type="ECO:0000313" key="7">
    <source>
        <dbReference type="Proteomes" id="UP000078561"/>
    </source>
</evidence>
<feature type="domain" description="Rab-GAP TBC" evidence="5">
    <location>
        <begin position="213"/>
        <end position="398"/>
    </location>
</feature>
<dbReference type="FunFam" id="1.10.472.80:FF:000027">
    <property type="entry name" value="GTPase activating protein (Evi5)"/>
    <property type="match status" value="1"/>
</dbReference>
<evidence type="ECO:0000256" key="1">
    <source>
        <dbReference type="ARBA" id="ARBA00022468"/>
    </source>
</evidence>
<accession>A0A168LRG0</accession>
<feature type="compositionally biased region" description="Acidic residues" evidence="4">
    <location>
        <begin position="157"/>
        <end position="179"/>
    </location>
</feature>
<dbReference type="Proteomes" id="UP000078561">
    <property type="component" value="Unassembled WGS sequence"/>
</dbReference>
<dbReference type="SMART" id="SM00164">
    <property type="entry name" value="TBC"/>
    <property type="match status" value="1"/>
</dbReference>
<dbReference type="InterPro" id="IPR000195">
    <property type="entry name" value="Rab-GAP-TBC_dom"/>
</dbReference>
<dbReference type="InParanoid" id="A0A168LRG0"/>
<dbReference type="PANTHER" id="PTHR47219">
    <property type="entry name" value="RAB GTPASE-ACTIVATING PROTEIN 1-LIKE"/>
    <property type="match status" value="1"/>
</dbReference>
<proteinExistence type="predicted"/>
<dbReference type="InterPro" id="IPR035969">
    <property type="entry name" value="Rab-GAP_TBC_sf"/>
</dbReference>
<dbReference type="OrthoDB" id="159449at2759"/>
<feature type="region of interest" description="Disordered" evidence="4">
    <location>
        <begin position="492"/>
        <end position="536"/>
    </location>
</feature>
<dbReference type="STRING" id="4829.A0A168LRG0"/>
<dbReference type="AlphaFoldDB" id="A0A168LRG0"/>
<sequence length="863" mass="98277">MTSTETPSKLYDALQQREIPPRPLPSKSYQPRRRRPSLAPTPSRTPSMSLHRRQPTKPPVTDFKVLPRLEEENANLPPQSTEFILAQIERQNAMLDNDPKSVSISSNGLKAHLSTLQNLVNMSKDQPKKTKSLKQNKKAIPSFTNGTGAIDDKLAIQEEDEEEDNDNEDAEKDMDQDTSDQDIDWEFWSAMIDDFSGVALKLPHLVSAKLRAGIPSKVRGLIWQAMSQSASLNLETVYGQLLAEHSPYTRIIQRDLARTFPGVEMFKQEGGDGQKAMEHVLTAYSLYDSLVGYCQGLAFLVGPLLMNMPEQQAFCVFVRIMETYEMRTMFTLNMEGLQLRLYQFSSLLAQILPELSDHLGNHSVNAPMYASQWFLTLFAYTFPIPLVLRIYDIVFAEGAAETIMRVAIAMLKRSQDDILQLTEFEDILDYVTSKLYDPYNDDPGQVIADAMDLSGLITGDKMDGLAELYCRELEEEKKQTEQVMAARFNFWSKQQEQRQQKSPTSPTDKKKKRESLGWLSGKRHSTTSISSEEDTKVALKQQQQQPLSCIAGSGVQDVAMLHQQIEELLLALSQMQKDHLDVKQELVQVRMDKMDIETECDSLKMTVGELQQLLAMDDSATTTTTTSSTTSDKKTNKRNTQIMMKLQRDNKALKQRIHDMEAQHDMSQDAQKILVERMVEMQNKYDALENDKHRATKEMQRWKKRQQDSEHLAKELQFEKLRLIHELEEKQRQITKTSGNRQKQQRARPLSVVLSTTPTTPMERRHSQVPKTPTRTQQPTPKKTTSSSPADHISRCRELEQMLADAKLRIVQLETSSAPNSPDRPSFDRSDLQKRGSIYGRFWSALSSQPDQSPPSSPTATLD</sequence>
<dbReference type="Pfam" id="PF23436">
    <property type="entry name" value="RabGap-TBC_2"/>
    <property type="match status" value="1"/>
</dbReference>
<dbReference type="Gene3D" id="1.10.8.270">
    <property type="entry name" value="putative rabgap domain of human tbc1 domain family member 14 like domains"/>
    <property type="match status" value="1"/>
</dbReference>
<feature type="region of interest" description="Disordered" evidence="4">
    <location>
        <begin position="1"/>
        <end position="62"/>
    </location>
</feature>
<evidence type="ECO:0000256" key="4">
    <source>
        <dbReference type="SAM" id="MobiDB-lite"/>
    </source>
</evidence>
<name>A0A168LRG0_ABSGL</name>
<gene>
    <name evidence="6" type="primary">ABSGL_02837.1 scaffold 4001</name>
</gene>
<feature type="compositionally biased region" description="Low complexity" evidence="4">
    <location>
        <begin position="769"/>
        <end position="789"/>
    </location>
</feature>
<dbReference type="GO" id="GO:0005096">
    <property type="term" value="F:GTPase activator activity"/>
    <property type="evidence" value="ECO:0007669"/>
    <property type="project" value="UniProtKB-KW"/>
</dbReference>
<dbReference type="FunFam" id="1.10.10.750:FF:000003">
    <property type="entry name" value="GTPase activating protein (Evi5)"/>
    <property type="match status" value="1"/>
</dbReference>
<dbReference type="PANTHER" id="PTHR47219:SF9">
    <property type="entry name" value="GTPASE ACTIVATING PROTEIN AND CENTROSOME-ASSOCIATED, ISOFORM B"/>
    <property type="match status" value="1"/>
</dbReference>
<evidence type="ECO:0000313" key="6">
    <source>
        <dbReference type="EMBL" id="SAL97346.1"/>
    </source>
</evidence>
<feature type="coiled-coil region" evidence="3">
    <location>
        <begin position="558"/>
        <end position="585"/>
    </location>
</feature>
<keyword evidence="7" id="KW-1185">Reference proteome</keyword>
<dbReference type="Gene3D" id="1.10.10.750">
    <property type="entry name" value="Ypt/Rab-GAP domain of gyp1p, domain 1"/>
    <property type="match status" value="1"/>
</dbReference>
<dbReference type="InterPro" id="IPR050302">
    <property type="entry name" value="Rab_GAP_TBC_domain"/>
</dbReference>
<dbReference type="GO" id="GO:0031267">
    <property type="term" value="F:small GTPase binding"/>
    <property type="evidence" value="ECO:0007669"/>
    <property type="project" value="TreeGrafter"/>
</dbReference>